<comment type="caution">
    <text evidence="1">The sequence shown here is derived from an EMBL/GenBank/DDBJ whole genome shotgun (WGS) entry which is preliminary data.</text>
</comment>
<reference evidence="1" key="1">
    <citation type="submission" date="2021-02" db="EMBL/GenBank/DDBJ databases">
        <authorList>
            <person name="Nowell W R."/>
        </authorList>
    </citation>
    <scope>NUCLEOTIDE SEQUENCE</scope>
</reference>
<dbReference type="PANTHER" id="PTHR31362">
    <property type="entry name" value="GLYCOSYLTRANSFERASE STELLO1-RELATED"/>
    <property type="match status" value="1"/>
</dbReference>
<dbReference type="PANTHER" id="PTHR31362:SF0">
    <property type="entry name" value="EXOSTOSIN DOMAIN-CONTAINING PROTEIN-RELATED"/>
    <property type="match status" value="1"/>
</dbReference>
<dbReference type="InterPro" id="IPR005049">
    <property type="entry name" value="STL-like"/>
</dbReference>
<dbReference type="Proteomes" id="UP000663881">
    <property type="component" value="Unassembled WGS sequence"/>
</dbReference>
<accession>A0A820TT99</accession>
<evidence type="ECO:0000313" key="1">
    <source>
        <dbReference type="EMBL" id="CAF4471593.1"/>
    </source>
</evidence>
<protein>
    <submittedName>
        <fullName evidence="1">Uncharacterized protein</fullName>
    </submittedName>
</protein>
<name>A0A820TT99_9BILA</name>
<evidence type="ECO:0000313" key="2">
    <source>
        <dbReference type="Proteomes" id="UP000663881"/>
    </source>
</evidence>
<dbReference type="AlphaFoldDB" id="A0A820TT99"/>
<organism evidence="1 2">
    <name type="scientific">Adineta steineri</name>
    <dbReference type="NCBI Taxonomy" id="433720"/>
    <lineage>
        <taxon>Eukaryota</taxon>
        <taxon>Metazoa</taxon>
        <taxon>Spiralia</taxon>
        <taxon>Gnathifera</taxon>
        <taxon>Rotifera</taxon>
        <taxon>Eurotatoria</taxon>
        <taxon>Bdelloidea</taxon>
        <taxon>Adinetida</taxon>
        <taxon>Adinetidae</taxon>
        <taxon>Adineta</taxon>
    </lineage>
</organism>
<feature type="non-terminal residue" evidence="1">
    <location>
        <position position="86"/>
    </location>
</feature>
<proteinExistence type="predicted"/>
<sequence>PLIQQQLQIVYSNKLPFVKHPPVAIEPFTFTPLSDDNILFTYDAFWALVLSQSRSDIWRSWWVQRILWDINGNLLFSSYPHQINTT</sequence>
<dbReference type="EMBL" id="CAJOAY010038670">
    <property type="protein sequence ID" value="CAF4471593.1"/>
    <property type="molecule type" value="Genomic_DNA"/>
</dbReference>
<gene>
    <name evidence="1" type="ORF">OKA104_LOCUS55267</name>
</gene>
<feature type="non-terminal residue" evidence="1">
    <location>
        <position position="1"/>
    </location>
</feature>